<sequence>MIEKIDLTSVFLTLFLAFIIKYNWDRRWLYYYGSKIDGPLGWPIFGSAHYLMGGHKVFYKNVNMLLKSYPSEVAKIWVGPTLLVSITKPEDVEIVLNKCLERPKFYEFGKEIVGSGILTAPIDVWKSRRKMINPTFNPNILNSFVEIFGRHAFYLTNALEENCGKDSFDILPKLFRCTFDTACETFGDVDSTLLHGRDEIFQNLTKAEDLVKTRGFTVWLHFEFFWNMTSLCKEYNQACNLLISIVKQIIQLKKPSYNNNHREKRLLNHLLKLSKINAKIDQTALEDEIQTILLTGSETTALTVGLTLIILGIYPEIQKKIGKELDVIFGKDDRVPTLEDINRMEYLERVIKETLRFLTPVPFMLRTNNQDITLDSNTIPAGSCIMIPIFHIHKKPEYWKNPNEFDPDRFLPENSSKRPRCAFIPFSSGPRNCIGFKYGMMSVKVLLAVILRKYTVVATEYKKVEDIEMLFYVVNKPISGCKIKLEKK</sequence>
<reference evidence="17 18" key="1">
    <citation type="journal article" date="2008" name="Nature">
        <title>The genome of the model beetle and pest Tribolium castaneum.</title>
        <authorList>
            <consortium name="Tribolium Genome Sequencing Consortium"/>
            <person name="Richards S."/>
            <person name="Gibbs R.A."/>
            <person name="Weinstock G.M."/>
            <person name="Brown S.J."/>
            <person name="Denell R."/>
            <person name="Beeman R.W."/>
            <person name="Gibbs R."/>
            <person name="Beeman R.W."/>
            <person name="Brown S.J."/>
            <person name="Bucher G."/>
            <person name="Friedrich M."/>
            <person name="Grimmelikhuijzen C.J."/>
            <person name="Klingler M."/>
            <person name="Lorenzen M."/>
            <person name="Richards S."/>
            <person name="Roth S."/>
            <person name="Schroder R."/>
            <person name="Tautz D."/>
            <person name="Zdobnov E.M."/>
            <person name="Muzny D."/>
            <person name="Gibbs R.A."/>
            <person name="Weinstock G.M."/>
            <person name="Attaway T."/>
            <person name="Bell S."/>
            <person name="Buhay C.J."/>
            <person name="Chandrabose M.N."/>
            <person name="Chavez D."/>
            <person name="Clerk-Blankenburg K.P."/>
            <person name="Cree A."/>
            <person name="Dao M."/>
            <person name="Davis C."/>
            <person name="Chacko J."/>
            <person name="Dinh H."/>
            <person name="Dugan-Rocha S."/>
            <person name="Fowler G."/>
            <person name="Garner T.T."/>
            <person name="Garnes J."/>
            <person name="Gnirke A."/>
            <person name="Hawes A."/>
            <person name="Hernandez J."/>
            <person name="Hines S."/>
            <person name="Holder M."/>
            <person name="Hume J."/>
            <person name="Jhangiani S.N."/>
            <person name="Joshi V."/>
            <person name="Khan Z.M."/>
            <person name="Jackson L."/>
            <person name="Kovar C."/>
            <person name="Kowis A."/>
            <person name="Lee S."/>
            <person name="Lewis L.R."/>
            <person name="Margolis J."/>
            <person name="Morgan M."/>
            <person name="Nazareth L.V."/>
            <person name="Nguyen N."/>
            <person name="Okwuonu G."/>
            <person name="Parker D."/>
            <person name="Richards S."/>
            <person name="Ruiz S.J."/>
            <person name="Santibanez J."/>
            <person name="Savard J."/>
            <person name="Scherer S.E."/>
            <person name="Schneider B."/>
            <person name="Sodergren E."/>
            <person name="Tautz D."/>
            <person name="Vattahil S."/>
            <person name="Villasana D."/>
            <person name="White C.S."/>
            <person name="Wright R."/>
            <person name="Park Y."/>
            <person name="Beeman R.W."/>
            <person name="Lord J."/>
            <person name="Oppert B."/>
            <person name="Lorenzen M."/>
            <person name="Brown S."/>
            <person name="Wang L."/>
            <person name="Savard J."/>
            <person name="Tautz D."/>
            <person name="Richards S."/>
            <person name="Weinstock G."/>
            <person name="Gibbs R.A."/>
            <person name="Liu Y."/>
            <person name="Worley K."/>
            <person name="Weinstock G."/>
            <person name="Elsik C.G."/>
            <person name="Reese J.T."/>
            <person name="Elhaik E."/>
            <person name="Landan G."/>
            <person name="Graur D."/>
            <person name="Arensburger P."/>
            <person name="Atkinson P."/>
            <person name="Beeman R.W."/>
            <person name="Beidler J."/>
            <person name="Brown S.J."/>
            <person name="Demuth J.P."/>
            <person name="Drury D.W."/>
            <person name="Du Y.Z."/>
            <person name="Fujiwara H."/>
            <person name="Lorenzen M."/>
            <person name="Maselli V."/>
            <person name="Osanai M."/>
            <person name="Park Y."/>
            <person name="Robertson H.M."/>
            <person name="Tu Z."/>
            <person name="Wang J.J."/>
            <person name="Wang S."/>
            <person name="Richards S."/>
            <person name="Song H."/>
            <person name="Zhang L."/>
            <person name="Sodergren E."/>
            <person name="Werner D."/>
            <person name="Stanke M."/>
            <person name="Morgenstern B."/>
            <person name="Solovyev V."/>
            <person name="Kosarev P."/>
            <person name="Brown G."/>
            <person name="Chen H.C."/>
            <person name="Ermolaeva O."/>
            <person name="Hlavina W."/>
            <person name="Kapustin Y."/>
            <person name="Kiryutin B."/>
            <person name="Kitts P."/>
            <person name="Maglott D."/>
            <person name="Pruitt K."/>
            <person name="Sapojnikov V."/>
            <person name="Souvorov A."/>
            <person name="Mackey A.J."/>
            <person name="Waterhouse R.M."/>
            <person name="Wyder S."/>
            <person name="Zdobnov E.M."/>
            <person name="Zdobnov E.M."/>
            <person name="Wyder S."/>
            <person name="Kriventseva E.V."/>
            <person name="Kadowaki T."/>
            <person name="Bork P."/>
            <person name="Aranda M."/>
            <person name="Bao R."/>
            <person name="Beermann A."/>
            <person name="Berns N."/>
            <person name="Bolognesi R."/>
            <person name="Bonneton F."/>
            <person name="Bopp D."/>
            <person name="Brown S.J."/>
            <person name="Bucher G."/>
            <person name="Butts T."/>
            <person name="Chaumot A."/>
            <person name="Denell R.E."/>
            <person name="Ferrier D.E."/>
            <person name="Friedrich M."/>
            <person name="Gordon C.M."/>
            <person name="Jindra M."/>
            <person name="Klingler M."/>
            <person name="Lan Q."/>
            <person name="Lattorff H.M."/>
            <person name="Laudet V."/>
            <person name="von Levetsow C."/>
            <person name="Liu Z."/>
            <person name="Lutz R."/>
            <person name="Lynch J.A."/>
            <person name="da Fonseca R.N."/>
            <person name="Posnien N."/>
            <person name="Reuter R."/>
            <person name="Roth S."/>
            <person name="Savard J."/>
            <person name="Schinko J.B."/>
            <person name="Schmitt C."/>
            <person name="Schoppmeier M."/>
            <person name="Schroder R."/>
            <person name="Shippy T.D."/>
            <person name="Simonnet F."/>
            <person name="Marques-Souza H."/>
            <person name="Tautz D."/>
            <person name="Tomoyasu Y."/>
            <person name="Trauner J."/>
            <person name="Van der Zee M."/>
            <person name="Vervoort M."/>
            <person name="Wittkopp N."/>
            <person name="Wimmer E.A."/>
            <person name="Yang X."/>
            <person name="Jones A.K."/>
            <person name="Sattelle D.B."/>
            <person name="Ebert P.R."/>
            <person name="Nelson D."/>
            <person name="Scott J.G."/>
            <person name="Beeman R.W."/>
            <person name="Muthukrishnan S."/>
            <person name="Kramer K.J."/>
            <person name="Arakane Y."/>
            <person name="Beeman R.W."/>
            <person name="Zhu Q."/>
            <person name="Hogenkamp D."/>
            <person name="Dixit R."/>
            <person name="Oppert B."/>
            <person name="Jiang H."/>
            <person name="Zou Z."/>
            <person name="Marshall J."/>
            <person name="Elpidina E."/>
            <person name="Vinokurov K."/>
            <person name="Oppert C."/>
            <person name="Zou Z."/>
            <person name="Evans J."/>
            <person name="Lu Z."/>
            <person name="Zhao P."/>
            <person name="Sumathipala N."/>
            <person name="Altincicek B."/>
            <person name="Vilcinskas A."/>
            <person name="Williams M."/>
            <person name="Hultmark D."/>
            <person name="Hetru C."/>
            <person name="Jiang H."/>
            <person name="Grimmelikhuijzen C.J."/>
            <person name="Hauser F."/>
            <person name="Cazzamali G."/>
            <person name="Williamson M."/>
            <person name="Park Y."/>
            <person name="Li B."/>
            <person name="Tanaka Y."/>
            <person name="Predel R."/>
            <person name="Neupert S."/>
            <person name="Schachtner J."/>
            <person name="Verleyen P."/>
            <person name="Raible F."/>
            <person name="Bork P."/>
            <person name="Friedrich M."/>
            <person name="Walden K.K."/>
            <person name="Robertson H.M."/>
            <person name="Angeli S."/>
            <person name="Foret S."/>
            <person name="Bucher G."/>
            <person name="Schuetz S."/>
            <person name="Maleszka R."/>
            <person name="Wimmer E.A."/>
            <person name="Beeman R.W."/>
            <person name="Lorenzen M."/>
            <person name="Tomoyasu Y."/>
            <person name="Miller S.C."/>
            <person name="Grossmann D."/>
            <person name="Bucher G."/>
        </authorList>
    </citation>
    <scope>NUCLEOTIDE SEQUENCE [LARGE SCALE GENOMIC DNA]</scope>
    <source>
        <strain evidence="17 18">Georgia GA2</strain>
    </source>
</reference>
<dbReference type="GO" id="GO:0004497">
    <property type="term" value="F:monooxygenase activity"/>
    <property type="evidence" value="ECO:0007669"/>
    <property type="project" value="UniProtKB-KW"/>
</dbReference>
<dbReference type="GO" id="GO:0005789">
    <property type="term" value="C:endoplasmic reticulum membrane"/>
    <property type="evidence" value="ECO:0007669"/>
    <property type="project" value="UniProtKB-SubCell"/>
</dbReference>
<dbReference type="SUPFAM" id="SSF48264">
    <property type="entry name" value="Cytochrome P450"/>
    <property type="match status" value="1"/>
</dbReference>
<dbReference type="OMA" id="EEGMAAH"/>
<dbReference type="InterPro" id="IPR001128">
    <property type="entry name" value="Cyt_P450"/>
</dbReference>
<evidence type="ECO:0000256" key="6">
    <source>
        <dbReference type="ARBA" id="ARBA00022617"/>
    </source>
</evidence>
<evidence type="ECO:0000256" key="14">
    <source>
        <dbReference type="PIRSR" id="PIRSR602401-1"/>
    </source>
</evidence>
<evidence type="ECO:0000256" key="16">
    <source>
        <dbReference type="SAM" id="Phobius"/>
    </source>
</evidence>
<evidence type="ECO:0000256" key="3">
    <source>
        <dbReference type="ARBA" id="ARBA00004174"/>
    </source>
</evidence>
<evidence type="ECO:0000256" key="2">
    <source>
        <dbReference type="ARBA" id="ARBA00003690"/>
    </source>
</evidence>
<dbReference type="PhylomeDB" id="D2A4X1"/>
<organism evidence="17 18">
    <name type="scientific">Tribolium castaneum</name>
    <name type="common">Red flour beetle</name>
    <dbReference type="NCBI Taxonomy" id="7070"/>
    <lineage>
        <taxon>Eukaryota</taxon>
        <taxon>Metazoa</taxon>
        <taxon>Ecdysozoa</taxon>
        <taxon>Arthropoda</taxon>
        <taxon>Hexapoda</taxon>
        <taxon>Insecta</taxon>
        <taxon>Pterygota</taxon>
        <taxon>Neoptera</taxon>
        <taxon>Endopterygota</taxon>
        <taxon>Coleoptera</taxon>
        <taxon>Polyphaga</taxon>
        <taxon>Cucujiformia</taxon>
        <taxon>Tenebrionidae</taxon>
        <taxon>Tenebrionidae incertae sedis</taxon>
        <taxon>Tribolium</taxon>
    </lineage>
</organism>
<evidence type="ECO:0000313" key="18">
    <source>
        <dbReference type="Proteomes" id="UP000007266"/>
    </source>
</evidence>
<dbReference type="GO" id="GO:0020037">
    <property type="term" value="F:heme binding"/>
    <property type="evidence" value="ECO:0007669"/>
    <property type="project" value="InterPro"/>
</dbReference>
<protein>
    <submittedName>
        <fullName evidence="17">Cytochrome P450-like protein</fullName>
    </submittedName>
</protein>
<evidence type="ECO:0000256" key="5">
    <source>
        <dbReference type="ARBA" id="ARBA00010617"/>
    </source>
</evidence>
<keyword evidence="16" id="KW-0812">Transmembrane</keyword>
<evidence type="ECO:0000256" key="8">
    <source>
        <dbReference type="ARBA" id="ARBA00022824"/>
    </source>
</evidence>
<comment type="subcellular location">
    <subcellularLocation>
        <location evidence="4">Endoplasmic reticulum membrane</location>
        <topology evidence="4">Peripheral membrane protein</topology>
    </subcellularLocation>
    <subcellularLocation>
        <location evidence="3">Microsome membrane</location>
        <topology evidence="3">Peripheral membrane protein</topology>
    </subcellularLocation>
</comment>
<dbReference type="Proteomes" id="UP000007266">
    <property type="component" value="Linkage group 6"/>
</dbReference>
<evidence type="ECO:0000256" key="7">
    <source>
        <dbReference type="ARBA" id="ARBA00022723"/>
    </source>
</evidence>
<comment type="cofactor">
    <cofactor evidence="1 14">
        <name>heme</name>
        <dbReference type="ChEBI" id="CHEBI:30413"/>
    </cofactor>
</comment>
<evidence type="ECO:0000256" key="12">
    <source>
        <dbReference type="ARBA" id="ARBA00023033"/>
    </source>
</evidence>
<dbReference type="eggNOG" id="KOG0157">
    <property type="taxonomic scope" value="Eukaryota"/>
</dbReference>
<dbReference type="InterPro" id="IPR017972">
    <property type="entry name" value="Cyt_P450_CS"/>
</dbReference>
<dbReference type="GO" id="GO:0016705">
    <property type="term" value="F:oxidoreductase activity, acting on paired donors, with incorporation or reduction of molecular oxygen"/>
    <property type="evidence" value="ECO:0007669"/>
    <property type="project" value="InterPro"/>
</dbReference>
<evidence type="ECO:0000256" key="4">
    <source>
        <dbReference type="ARBA" id="ARBA00004406"/>
    </source>
</evidence>
<dbReference type="CDD" id="cd20628">
    <property type="entry name" value="CYP4"/>
    <property type="match status" value="1"/>
</dbReference>
<dbReference type="PANTHER" id="PTHR24291:SF189">
    <property type="entry name" value="CYTOCHROME P450 4C3-RELATED"/>
    <property type="match status" value="1"/>
</dbReference>
<keyword evidence="6 14" id="KW-0349">Heme</keyword>
<dbReference type="PRINTS" id="PR00385">
    <property type="entry name" value="P450"/>
</dbReference>
<comment type="similarity">
    <text evidence="5 15">Belongs to the cytochrome P450 family.</text>
</comment>
<keyword evidence="7 14" id="KW-0479">Metal-binding</keyword>
<dbReference type="PANTHER" id="PTHR24291">
    <property type="entry name" value="CYTOCHROME P450 FAMILY 4"/>
    <property type="match status" value="1"/>
</dbReference>
<name>D2A4X1_TRICA</name>
<evidence type="ECO:0000256" key="11">
    <source>
        <dbReference type="ARBA" id="ARBA00023004"/>
    </source>
</evidence>
<keyword evidence="18" id="KW-1185">Reference proteome</keyword>
<dbReference type="EMBL" id="KQ971344">
    <property type="protein sequence ID" value="EFA05708.1"/>
    <property type="molecule type" value="Genomic_DNA"/>
</dbReference>
<gene>
    <name evidence="17" type="primary">GLEAN_15291</name>
    <name evidence="17" type="ORF">TcasGA2_TC015291</name>
</gene>
<keyword evidence="8" id="KW-0256">Endoplasmic reticulum</keyword>
<keyword evidence="12 15" id="KW-0503">Monooxygenase</keyword>
<keyword evidence="9" id="KW-0492">Microsome</keyword>
<dbReference type="PROSITE" id="PS00086">
    <property type="entry name" value="CYTOCHROME_P450"/>
    <property type="match status" value="1"/>
</dbReference>
<comment type="function">
    <text evidence="2">May be involved in the metabolism of insect hormones and in the breakdown of synthetic insecticides.</text>
</comment>
<dbReference type="AlphaFoldDB" id="D2A4X1"/>
<evidence type="ECO:0000256" key="1">
    <source>
        <dbReference type="ARBA" id="ARBA00001971"/>
    </source>
</evidence>
<feature type="binding site" description="axial binding residue" evidence="14">
    <location>
        <position position="433"/>
    </location>
    <ligand>
        <name>heme</name>
        <dbReference type="ChEBI" id="CHEBI:30413"/>
    </ligand>
    <ligandPart>
        <name>Fe</name>
        <dbReference type="ChEBI" id="CHEBI:18248"/>
    </ligandPart>
</feature>
<feature type="transmembrane region" description="Helical" evidence="16">
    <location>
        <begin position="7"/>
        <end position="24"/>
    </location>
</feature>
<dbReference type="STRING" id="7070.D2A4X1"/>
<dbReference type="InterPro" id="IPR002401">
    <property type="entry name" value="Cyt_P450_E_grp-I"/>
</dbReference>
<dbReference type="Gene3D" id="1.10.630.10">
    <property type="entry name" value="Cytochrome P450"/>
    <property type="match status" value="1"/>
</dbReference>
<dbReference type="HOGENOM" id="CLU_001570_5_1_1"/>
<evidence type="ECO:0000313" key="17">
    <source>
        <dbReference type="EMBL" id="EFA05708.1"/>
    </source>
</evidence>
<keyword evidence="10 15" id="KW-0560">Oxidoreductase</keyword>
<proteinExistence type="inferred from homology"/>
<evidence type="ECO:0000256" key="15">
    <source>
        <dbReference type="RuleBase" id="RU000461"/>
    </source>
</evidence>
<reference evidence="17 18" key="2">
    <citation type="journal article" date="2010" name="Nucleic Acids Res.">
        <title>BeetleBase in 2010: revisions to provide comprehensive genomic information for Tribolium castaneum.</title>
        <authorList>
            <person name="Kim H.S."/>
            <person name="Murphy T."/>
            <person name="Xia J."/>
            <person name="Caragea D."/>
            <person name="Park Y."/>
            <person name="Beeman R.W."/>
            <person name="Lorenzen M.D."/>
            <person name="Butcher S."/>
            <person name="Manak J.R."/>
            <person name="Brown S.J."/>
        </authorList>
    </citation>
    <scope>GENOME REANNOTATION</scope>
    <source>
        <strain evidence="17 18">Georgia GA2</strain>
    </source>
</reference>
<evidence type="ECO:0000256" key="9">
    <source>
        <dbReference type="ARBA" id="ARBA00022848"/>
    </source>
</evidence>
<dbReference type="PRINTS" id="PR00463">
    <property type="entry name" value="EP450I"/>
</dbReference>
<evidence type="ECO:0000256" key="13">
    <source>
        <dbReference type="ARBA" id="ARBA00023136"/>
    </source>
</evidence>
<dbReference type="GO" id="GO:0005506">
    <property type="term" value="F:iron ion binding"/>
    <property type="evidence" value="ECO:0007669"/>
    <property type="project" value="InterPro"/>
</dbReference>
<dbReference type="InParanoid" id="D2A4X1"/>
<accession>D2A4X1</accession>
<dbReference type="Pfam" id="PF00067">
    <property type="entry name" value="p450"/>
    <property type="match status" value="1"/>
</dbReference>
<keyword evidence="13 16" id="KW-0472">Membrane</keyword>
<evidence type="ECO:0000256" key="10">
    <source>
        <dbReference type="ARBA" id="ARBA00023002"/>
    </source>
</evidence>
<keyword evidence="11 14" id="KW-0408">Iron</keyword>
<dbReference type="InterPro" id="IPR050196">
    <property type="entry name" value="Cytochrome_P450_Monoox"/>
</dbReference>
<keyword evidence="16" id="KW-1133">Transmembrane helix</keyword>
<dbReference type="InterPro" id="IPR036396">
    <property type="entry name" value="Cyt_P450_sf"/>
</dbReference>